<evidence type="ECO:0008006" key="4">
    <source>
        <dbReference type="Google" id="ProtNLM"/>
    </source>
</evidence>
<evidence type="ECO:0000313" key="3">
    <source>
        <dbReference type="Proteomes" id="UP000308901"/>
    </source>
</evidence>
<sequence length="217" mass="25667">MIFKTFIFSCVLFILVGCSFKAIPNQWEYDSAKAYNSYMKNFLSNKEILAKSDLEKAINYAKQSANLNQLAKIYLGKCALNISIGINLNCQDYQDIKRLINNKNLDVYFSMLQKKLKKEELKFLPKQYKKFYQYYFDGKIVNSFDYIFDVENITSLFVVSSLHKDKLSKNQINEIIDKASYYGYKRVVLYWLNNLYEKEENKIKKDLILEKINILKS</sequence>
<keyword evidence="1" id="KW-0732">Signal</keyword>
<name>A0A5R8Y3R6_9BACT</name>
<feature type="signal peptide" evidence="1">
    <location>
        <begin position="1"/>
        <end position="21"/>
    </location>
</feature>
<dbReference type="EMBL" id="VANU01000001">
    <property type="protein sequence ID" value="TLP40744.1"/>
    <property type="molecule type" value="Genomic_DNA"/>
</dbReference>
<accession>A0A5R8Y3R6</accession>
<dbReference type="Proteomes" id="UP000308901">
    <property type="component" value="Unassembled WGS sequence"/>
</dbReference>
<comment type="caution">
    <text evidence="2">The sequence shown here is derived from an EMBL/GenBank/DDBJ whole genome shotgun (WGS) entry which is preliminary data.</text>
</comment>
<dbReference type="RefSeq" id="WP_138151101.1">
    <property type="nucleotide sequence ID" value="NZ_VANU01000001.1"/>
</dbReference>
<evidence type="ECO:0000313" key="2">
    <source>
        <dbReference type="EMBL" id="TLP40744.1"/>
    </source>
</evidence>
<dbReference type="OrthoDB" id="5368557at2"/>
<dbReference type="PROSITE" id="PS51257">
    <property type="entry name" value="PROKAR_LIPOPROTEIN"/>
    <property type="match status" value="1"/>
</dbReference>
<keyword evidence="3" id="KW-1185">Reference proteome</keyword>
<organism evidence="2 3">
    <name type="scientific">Arcobacter arenosus</name>
    <dbReference type="NCBI Taxonomy" id="2576037"/>
    <lineage>
        <taxon>Bacteria</taxon>
        <taxon>Pseudomonadati</taxon>
        <taxon>Campylobacterota</taxon>
        <taxon>Epsilonproteobacteria</taxon>
        <taxon>Campylobacterales</taxon>
        <taxon>Arcobacteraceae</taxon>
        <taxon>Arcobacter</taxon>
    </lineage>
</organism>
<protein>
    <recommendedName>
        <fullName evidence="4">Lipoprotein</fullName>
    </recommendedName>
</protein>
<dbReference type="AlphaFoldDB" id="A0A5R8Y3R6"/>
<evidence type="ECO:0000256" key="1">
    <source>
        <dbReference type="SAM" id="SignalP"/>
    </source>
</evidence>
<proteinExistence type="predicted"/>
<feature type="chain" id="PRO_5024435993" description="Lipoprotein" evidence="1">
    <location>
        <begin position="22"/>
        <end position="217"/>
    </location>
</feature>
<reference evidence="2 3" key="1">
    <citation type="submission" date="2019-05" db="EMBL/GenBank/DDBJ databases">
        <title>Arcobacter sp. nov., isolated from sea sediment.</title>
        <authorList>
            <person name="Kim W."/>
        </authorList>
    </citation>
    <scope>NUCLEOTIDE SEQUENCE [LARGE SCALE GENOMIC DNA]</scope>
    <source>
        <strain evidence="2 3">CAU 1517</strain>
    </source>
</reference>
<gene>
    <name evidence="2" type="ORF">FDK22_01640</name>
</gene>